<dbReference type="EMBL" id="GL437965">
    <property type="protein sequence ID" value="EFN69773.1"/>
    <property type="molecule type" value="Genomic_DNA"/>
</dbReference>
<dbReference type="InterPro" id="IPR019734">
    <property type="entry name" value="TPR_rpt"/>
</dbReference>
<dbReference type="Proteomes" id="UP000000311">
    <property type="component" value="Unassembled WGS sequence"/>
</dbReference>
<reference evidence="2 3" key="1">
    <citation type="journal article" date="2010" name="Science">
        <title>Genomic comparison of the ants Camponotus floridanus and Harpegnathos saltator.</title>
        <authorList>
            <person name="Bonasio R."/>
            <person name="Zhang G."/>
            <person name="Ye C."/>
            <person name="Mutti N.S."/>
            <person name="Fang X."/>
            <person name="Qin N."/>
            <person name="Donahue G."/>
            <person name="Yang P."/>
            <person name="Li Q."/>
            <person name="Li C."/>
            <person name="Zhang P."/>
            <person name="Huang Z."/>
            <person name="Berger S.L."/>
            <person name="Reinberg D."/>
            <person name="Wang J."/>
            <person name="Liebig J."/>
        </authorList>
    </citation>
    <scope>NUCLEOTIDE SEQUENCE [LARGE SCALE GENOMIC DNA]</scope>
    <source>
        <strain evidence="3">C129</strain>
    </source>
</reference>
<dbReference type="InterPro" id="IPR011990">
    <property type="entry name" value="TPR-like_helical_dom_sf"/>
</dbReference>
<feature type="repeat" description="TPR" evidence="1">
    <location>
        <begin position="66"/>
        <end position="99"/>
    </location>
</feature>
<proteinExistence type="predicted"/>
<keyword evidence="1" id="KW-0802">TPR repeat</keyword>
<name>E2A9W4_CAMFO</name>
<dbReference type="InParanoid" id="E2A9W4"/>
<keyword evidence="3" id="KW-1185">Reference proteome</keyword>
<dbReference type="Gene3D" id="1.25.40.10">
    <property type="entry name" value="Tetratricopeptide repeat domain"/>
    <property type="match status" value="1"/>
</dbReference>
<accession>E2A9W4</accession>
<sequence length="102" mass="11538">MNTDHITADFGKSVEREMINQCSESTYNVQVFDAPNCNVCQIYRITVENAESNLGPEATAESKAEAERLTIMGNIFMKQEKHHEALANYTKLIQLNDVVAYH</sequence>
<organism evidence="3">
    <name type="scientific">Camponotus floridanus</name>
    <name type="common">Florida carpenter ant</name>
    <dbReference type="NCBI Taxonomy" id="104421"/>
    <lineage>
        <taxon>Eukaryota</taxon>
        <taxon>Metazoa</taxon>
        <taxon>Ecdysozoa</taxon>
        <taxon>Arthropoda</taxon>
        <taxon>Hexapoda</taxon>
        <taxon>Insecta</taxon>
        <taxon>Pterygota</taxon>
        <taxon>Neoptera</taxon>
        <taxon>Endopterygota</taxon>
        <taxon>Hymenoptera</taxon>
        <taxon>Apocrita</taxon>
        <taxon>Aculeata</taxon>
        <taxon>Formicoidea</taxon>
        <taxon>Formicidae</taxon>
        <taxon>Formicinae</taxon>
        <taxon>Camponotus</taxon>
    </lineage>
</organism>
<evidence type="ECO:0000256" key="1">
    <source>
        <dbReference type="PROSITE-ProRule" id="PRU00339"/>
    </source>
</evidence>
<evidence type="ECO:0000313" key="3">
    <source>
        <dbReference type="Proteomes" id="UP000000311"/>
    </source>
</evidence>
<evidence type="ECO:0000313" key="2">
    <source>
        <dbReference type="EMBL" id="EFN69773.1"/>
    </source>
</evidence>
<dbReference type="AlphaFoldDB" id="E2A9W4"/>
<dbReference type="PROSITE" id="PS50005">
    <property type="entry name" value="TPR"/>
    <property type="match status" value="1"/>
</dbReference>
<dbReference type="OrthoDB" id="2335338at2759"/>
<protein>
    <submittedName>
        <fullName evidence="2">Uncharacterized protein</fullName>
    </submittedName>
</protein>
<gene>
    <name evidence="2" type="ORF">EAG_08825</name>
</gene>